<proteinExistence type="predicted"/>
<dbReference type="AlphaFoldDB" id="A0A0L0V923"/>
<evidence type="ECO:0000313" key="2">
    <source>
        <dbReference type="EMBL" id="KNE95792.1"/>
    </source>
</evidence>
<reference evidence="3" key="1">
    <citation type="submission" date="2014-03" db="EMBL/GenBank/DDBJ databases">
        <title>The Genome Sequence of Puccinia striiformis f. sp. tritici PST-78.</title>
        <authorList>
            <consortium name="The Broad Institute Genome Sequencing Platform"/>
            <person name="Cuomo C."/>
            <person name="Hulbert S."/>
            <person name="Chen X."/>
            <person name="Walker B."/>
            <person name="Young S.K."/>
            <person name="Zeng Q."/>
            <person name="Gargeya S."/>
            <person name="Fitzgerald M."/>
            <person name="Haas B."/>
            <person name="Abouelleil A."/>
            <person name="Alvarado L."/>
            <person name="Arachchi H.M."/>
            <person name="Berlin A.M."/>
            <person name="Chapman S.B."/>
            <person name="Goldberg J."/>
            <person name="Griggs A."/>
            <person name="Gujja S."/>
            <person name="Hansen M."/>
            <person name="Howarth C."/>
            <person name="Imamovic A."/>
            <person name="Larimer J."/>
            <person name="McCowan C."/>
            <person name="Montmayeur A."/>
            <person name="Murphy C."/>
            <person name="Neiman D."/>
            <person name="Pearson M."/>
            <person name="Priest M."/>
            <person name="Roberts A."/>
            <person name="Saif S."/>
            <person name="Shea T."/>
            <person name="Sisk P."/>
            <person name="Sykes S."/>
            <person name="Wortman J."/>
            <person name="Nusbaum C."/>
            <person name="Birren B."/>
        </authorList>
    </citation>
    <scope>NUCLEOTIDE SEQUENCE [LARGE SCALE GENOMIC DNA]</scope>
    <source>
        <strain evidence="3">race PST-78</strain>
    </source>
</reference>
<sequence length="149" mass="16414">MNRDGAGDGLPLESSIPAMWSPPRAVGTLSEPAASSKPFNAIAAAETERCWVLLDSSDWHGRQQGGADQLQARCKVTRVFNQCQDVELVLPDGDRRHPPVQISKVKIYHAPEDKAPKESLEFSPILWVCTSKCYYAIIFFLPNFSAATP</sequence>
<dbReference type="OrthoDB" id="2506707at2759"/>
<name>A0A0L0V923_9BASI</name>
<gene>
    <name evidence="2" type="ORF">PSTG_10853</name>
</gene>
<comment type="caution">
    <text evidence="2">The sequence shown here is derived from an EMBL/GenBank/DDBJ whole genome shotgun (WGS) entry which is preliminary data.</text>
</comment>
<dbReference type="EMBL" id="AJIL01000091">
    <property type="protein sequence ID" value="KNE95792.1"/>
    <property type="molecule type" value="Genomic_DNA"/>
</dbReference>
<organism evidence="2 3">
    <name type="scientific">Puccinia striiformis f. sp. tritici PST-78</name>
    <dbReference type="NCBI Taxonomy" id="1165861"/>
    <lineage>
        <taxon>Eukaryota</taxon>
        <taxon>Fungi</taxon>
        <taxon>Dikarya</taxon>
        <taxon>Basidiomycota</taxon>
        <taxon>Pucciniomycotina</taxon>
        <taxon>Pucciniomycetes</taxon>
        <taxon>Pucciniales</taxon>
        <taxon>Pucciniaceae</taxon>
        <taxon>Puccinia</taxon>
    </lineage>
</organism>
<evidence type="ECO:0000313" key="3">
    <source>
        <dbReference type="Proteomes" id="UP000054564"/>
    </source>
</evidence>
<dbReference type="STRING" id="1165861.A0A0L0V923"/>
<evidence type="ECO:0000256" key="1">
    <source>
        <dbReference type="SAM" id="MobiDB-lite"/>
    </source>
</evidence>
<keyword evidence="3" id="KW-1185">Reference proteome</keyword>
<dbReference type="Proteomes" id="UP000054564">
    <property type="component" value="Unassembled WGS sequence"/>
</dbReference>
<protein>
    <submittedName>
        <fullName evidence="2">Uncharacterized protein</fullName>
    </submittedName>
</protein>
<accession>A0A0L0V923</accession>
<feature type="region of interest" description="Disordered" evidence="1">
    <location>
        <begin position="1"/>
        <end position="31"/>
    </location>
</feature>